<gene>
    <name evidence="7" type="primary">ALD2_1</name>
    <name evidence="7" type="ORF">JDV02_006543</name>
</gene>
<dbReference type="InterPro" id="IPR016162">
    <property type="entry name" value="Ald_DH_N"/>
</dbReference>
<dbReference type="RefSeq" id="XP_047843940.1">
    <property type="nucleotide sequence ID" value="XM_047987949.1"/>
</dbReference>
<dbReference type="GO" id="GO:0006598">
    <property type="term" value="P:polyamine catabolic process"/>
    <property type="evidence" value="ECO:0007669"/>
    <property type="project" value="TreeGrafter"/>
</dbReference>
<feature type="domain" description="Aldehyde dehydrogenase" evidence="6">
    <location>
        <begin position="173"/>
        <end position="637"/>
    </location>
</feature>
<dbReference type="EMBL" id="CP086359">
    <property type="protein sequence ID" value="UNI20459.1"/>
    <property type="molecule type" value="Genomic_DNA"/>
</dbReference>
<reference evidence="7" key="1">
    <citation type="submission" date="2021-11" db="EMBL/GenBank/DDBJ databases">
        <title>Purpureocillium_takamizusanense_genome.</title>
        <authorList>
            <person name="Nguyen N.-H."/>
        </authorList>
    </citation>
    <scope>NUCLEOTIDE SEQUENCE</scope>
    <source>
        <strain evidence="7">PT3</strain>
    </source>
</reference>
<dbReference type="Gene3D" id="3.40.309.10">
    <property type="entry name" value="Aldehyde Dehydrogenase, Chain A, domain 2"/>
    <property type="match status" value="1"/>
</dbReference>
<proteinExistence type="inferred from homology"/>
<comment type="similarity">
    <text evidence="1 4">Belongs to the aldehyde dehydrogenase family.</text>
</comment>
<feature type="compositionally biased region" description="Polar residues" evidence="5">
    <location>
        <begin position="80"/>
        <end position="94"/>
    </location>
</feature>
<evidence type="ECO:0000256" key="5">
    <source>
        <dbReference type="SAM" id="MobiDB-lite"/>
    </source>
</evidence>
<dbReference type="AlphaFoldDB" id="A0A9Q8QKH2"/>
<dbReference type="OrthoDB" id="310895at2759"/>
<dbReference type="InterPro" id="IPR015590">
    <property type="entry name" value="Aldehyde_DH_dom"/>
</dbReference>
<dbReference type="InterPro" id="IPR029510">
    <property type="entry name" value="Ald_DH_CS_GLU"/>
</dbReference>
<evidence type="ECO:0000256" key="3">
    <source>
        <dbReference type="PROSITE-ProRule" id="PRU10007"/>
    </source>
</evidence>
<dbReference type="GO" id="GO:0004029">
    <property type="term" value="F:aldehyde dehydrogenase (NAD+) activity"/>
    <property type="evidence" value="ECO:0007669"/>
    <property type="project" value="TreeGrafter"/>
</dbReference>
<feature type="region of interest" description="Disordered" evidence="5">
    <location>
        <begin position="44"/>
        <end position="109"/>
    </location>
</feature>
<dbReference type="FunFam" id="3.40.309.10:FF:000012">
    <property type="entry name" value="Betaine aldehyde dehydrogenase"/>
    <property type="match status" value="1"/>
</dbReference>
<dbReference type="InterPro" id="IPR016163">
    <property type="entry name" value="Ald_DH_C"/>
</dbReference>
<evidence type="ECO:0000313" key="8">
    <source>
        <dbReference type="Proteomes" id="UP000829364"/>
    </source>
</evidence>
<dbReference type="Pfam" id="PF00171">
    <property type="entry name" value="Aldedh"/>
    <property type="match status" value="1"/>
</dbReference>
<organism evidence="7 8">
    <name type="scientific">Purpureocillium takamizusanense</name>
    <dbReference type="NCBI Taxonomy" id="2060973"/>
    <lineage>
        <taxon>Eukaryota</taxon>
        <taxon>Fungi</taxon>
        <taxon>Dikarya</taxon>
        <taxon>Ascomycota</taxon>
        <taxon>Pezizomycotina</taxon>
        <taxon>Sordariomycetes</taxon>
        <taxon>Hypocreomycetidae</taxon>
        <taxon>Hypocreales</taxon>
        <taxon>Ophiocordycipitaceae</taxon>
        <taxon>Purpureocillium</taxon>
    </lineage>
</organism>
<dbReference type="PANTHER" id="PTHR43720">
    <property type="entry name" value="2-AMINOMUCONIC SEMIALDEHYDE DEHYDROGENASE"/>
    <property type="match status" value="1"/>
</dbReference>
<protein>
    <submittedName>
        <fullName evidence="7">Mitochondrial aldehyde dehydrogenase, variant 2</fullName>
    </submittedName>
</protein>
<evidence type="ECO:0000256" key="1">
    <source>
        <dbReference type="ARBA" id="ARBA00009986"/>
    </source>
</evidence>
<keyword evidence="8" id="KW-1185">Reference proteome</keyword>
<sequence>MRSAQALFAMPLQRVARLQRRIVIARALPGRTVASRAAIATWSSSPPIEASPGGAAAPAQLTSDGSRRAESLLPSRPAGSISNQRPSATSTQFPASPRRQPRRQLTTIPDNTGFYYSLRRLLKFPSSSTSPTRPRRLPFATMATRSASEPVDLQAPNGVRYTQPTGIFINNEFVKATSGQTITSIDPATEKDIATVQAAGAEDVDAAVQAAHKALRDPSWKQLAPSDRGHLMNKLADAIEVNKETLATIDAWDNGKPYAEALGGDLEESITTFRYYAGWADKVFGQTISTTHQKFAYTLRQPIGVVGQIIPWNYPLSMAAWKLGPALACGNTIVIKAAEQTPLSILFLASLIKEVGFPPGVVNIINGYGKEAGSALVEHPKVDKIAFTGSTATARSIMKMASATLKNITLETGGKSPLLVFDDCDLEQAVKWSHMGIMSNQGQICTATSRILVQDSIYDKFVEQFTQTTKTVSRVGDQWSPETYQGPQVSKAQYQRVLDYIEVGKSEGAKLVSGGKPFDINSKGFFVEPTIFTEVKSEMRIFQEEIFGPVVVISRFSDEAEAVGRANDSTYGLGAAVFTTNLERAHRVAAEIEAGMVWINSTQDSDPRVPFGGVKQSGVGRELGEAGLEAYSQIKAVHVNMGNRI</sequence>
<evidence type="ECO:0000256" key="2">
    <source>
        <dbReference type="ARBA" id="ARBA00023002"/>
    </source>
</evidence>
<dbReference type="GeneID" id="72068492"/>
<dbReference type="Proteomes" id="UP000829364">
    <property type="component" value="Chromosome 6"/>
</dbReference>
<feature type="active site" evidence="3">
    <location>
        <position position="411"/>
    </location>
</feature>
<dbReference type="InterPro" id="IPR016161">
    <property type="entry name" value="Ald_DH/histidinol_DH"/>
</dbReference>
<evidence type="ECO:0000259" key="6">
    <source>
        <dbReference type="Pfam" id="PF00171"/>
    </source>
</evidence>
<evidence type="ECO:0000313" key="7">
    <source>
        <dbReference type="EMBL" id="UNI20459.1"/>
    </source>
</evidence>
<accession>A0A9Q8QKH2</accession>
<keyword evidence="2 4" id="KW-0560">Oxidoreductase</keyword>
<dbReference type="PROSITE" id="PS00687">
    <property type="entry name" value="ALDEHYDE_DEHYDR_GLU"/>
    <property type="match status" value="1"/>
</dbReference>
<name>A0A9Q8QKH2_9HYPO</name>
<dbReference type="PANTHER" id="PTHR43720:SF3">
    <property type="entry name" value="ALDEHYDE DEHYDROGENASE ALDH (AFU_ORTHOLOGUE AFUA_8G02310)-RELATED"/>
    <property type="match status" value="1"/>
</dbReference>
<dbReference type="FunFam" id="3.40.605.10:FF:000001">
    <property type="entry name" value="Aldehyde dehydrogenase 1"/>
    <property type="match status" value="1"/>
</dbReference>
<evidence type="ECO:0000256" key="4">
    <source>
        <dbReference type="RuleBase" id="RU003345"/>
    </source>
</evidence>
<dbReference type="Gene3D" id="3.40.605.10">
    <property type="entry name" value="Aldehyde Dehydrogenase, Chain A, domain 1"/>
    <property type="match status" value="1"/>
</dbReference>
<dbReference type="SUPFAM" id="SSF53720">
    <property type="entry name" value="ALDH-like"/>
    <property type="match status" value="1"/>
</dbReference>